<keyword evidence="4" id="KW-0472">Membrane</keyword>
<dbReference type="AlphaFoldDB" id="A0A162J5U2"/>
<dbReference type="GO" id="GO:0000156">
    <property type="term" value="F:phosphorelay response regulator activity"/>
    <property type="evidence" value="ECO:0007669"/>
    <property type="project" value="InterPro"/>
</dbReference>
<dbReference type="PROSITE" id="PS50111">
    <property type="entry name" value="CHEMOTAXIS_TRANSDUC_2"/>
    <property type="match status" value="1"/>
</dbReference>
<dbReference type="Proteomes" id="UP000077407">
    <property type="component" value="Unassembled WGS sequence"/>
</dbReference>
<evidence type="ECO:0000256" key="2">
    <source>
        <dbReference type="ARBA" id="ARBA00022692"/>
    </source>
</evidence>
<protein>
    <submittedName>
        <fullName evidence="8">Methyl-accepting chemotaxis protein 3</fullName>
    </submittedName>
</protein>
<sequence>MKNIMFVAVSEKMKEVALQVNSDMGLDIPVIVSSMEKSRDIVKNNSNISVFISRGKTAKLLQQFSGKTVVYVTCSTGDILEPIQRLTTYGIDKIAVVASPFLIGEGFYDYKVGNTEIYIRPYELEELDKLVLKLEKQGIRGVVAGSTAIKAAKKYGMKVEPLDTKKVSIKRAIDEAIGIAKSKENEYLQEKKRAEEIHQYASKLYSAIEQSNAAVEELASSSEELASMSQETANIATKAFKEVNNTSSILKIIQQVAKSTNLLGLNAAIEASRAGEYGRSFSIVASEIRKLSAESKVSASKIGTMLNGLRNSVEFVLKNVKQSNAITQEQAQANQNIAHMLEELSDVGGKLIDMMKK</sequence>
<evidence type="ECO:0000256" key="4">
    <source>
        <dbReference type="ARBA" id="ARBA00023136"/>
    </source>
</evidence>
<evidence type="ECO:0000256" key="3">
    <source>
        <dbReference type="ARBA" id="ARBA00022989"/>
    </source>
</evidence>
<evidence type="ECO:0000256" key="6">
    <source>
        <dbReference type="PROSITE-ProRule" id="PRU00284"/>
    </source>
</evidence>
<evidence type="ECO:0000259" key="7">
    <source>
        <dbReference type="PROSITE" id="PS50111"/>
    </source>
</evidence>
<dbReference type="PANTHER" id="PTHR32089">
    <property type="entry name" value="METHYL-ACCEPTING CHEMOTAXIS PROTEIN MCPB"/>
    <property type="match status" value="1"/>
</dbReference>
<dbReference type="EMBL" id="LITT01000010">
    <property type="protein sequence ID" value="OAA90725.1"/>
    <property type="molecule type" value="Genomic_DNA"/>
</dbReference>
<dbReference type="InterPro" id="IPR004089">
    <property type="entry name" value="MCPsignal_dom"/>
</dbReference>
<evidence type="ECO:0000256" key="5">
    <source>
        <dbReference type="ARBA" id="ARBA00023224"/>
    </source>
</evidence>
<keyword evidence="2" id="KW-0812">Transmembrane</keyword>
<dbReference type="SUPFAM" id="SSF58104">
    <property type="entry name" value="Methyl-accepting chemotaxis protein (MCP) signaling domain"/>
    <property type="match status" value="1"/>
</dbReference>
<accession>A0A162J5U2</accession>
<dbReference type="InterPro" id="IPR010524">
    <property type="entry name" value="Sig_transdc_resp-reg_PrpR_N"/>
</dbReference>
<keyword evidence="3" id="KW-1133">Transmembrane helix</keyword>
<dbReference type="GO" id="GO:0005524">
    <property type="term" value="F:ATP binding"/>
    <property type="evidence" value="ECO:0007669"/>
    <property type="project" value="InterPro"/>
</dbReference>
<comment type="subcellular location">
    <subcellularLocation>
        <location evidence="1">Membrane</location>
        <topology evidence="1">Multi-pass membrane protein</topology>
    </subcellularLocation>
</comment>
<feature type="domain" description="Methyl-accepting transducer" evidence="7">
    <location>
        <begin position="144"/>
        <end position="357"/>
    </location>
</feature>
<dbReference type="Pfam" id="PF00015">
    <property type="entry name" value="MCPsignal"/>
    <property type="match status" value="1"/>
</dbReference>
<proteinExistence type="predicted"/>
<organism evidence="8 9">
    <name type="scientific">Clostridium ljungdahlii</name>
    <dbReference type="NCBI Taxonomy" id="1538"/>
    <lineage>
        <taxon>Bacteria</taxon>
        <taxon>Bacillati</taxon>
        <taxon>Bacillota</taxon>
        <taxon>Clostridia</taxon>
        <taxon>Eubacteriales</taxon>
        <taxon>Clostridiaceae</taxon>
        <taxon>Clostridium</taxon>
    </lineage>
</organism>
<comment type="caution">
    <text evidence="8">The sequence shown here is derived from an EMBL/GenBank/DDBJ whole genome shotgun (WGS) entry which is preliminary data.</text>
</comment>
<keyword evidence="5 6" id="KW-0807">Transducer</keyword>
<dbReference type="Gene3D" id="3.40.50.2300">
    <property type="match status" value="1"/>
</dbReference>
<gene>
    <name evidence="8" type="primary">mcp3_1</name>
    <name evidence="8" type="ORF">WY13_01029</name>
</gene>
<dbReference type="Pfam" id="PF06506">
    <property type="entry name" value="PrpR_N"/>
    <property type="match status" value="1"/>
</dbReference>
<dbReference type="SUPFAM" id="SSF159800">
    <property type="entry name" value="PrpR receptor domain-like"/>
    <property type="match status" value="1"/>
</dbReference>
<dbReference type="Gene3D" id="3.40.50.10660">
    <property type="entry name" value="PrpR receptor domain-like"/>
    <property type="match status" value="1"/>
</dbReference>
<dbReference type="OrthoDB" id="3192at2"/>
<evidence type="ECO:0000313" key="9">
    <source>
        <dbReference type="Proteomes" id="UP000077407"/>
    </source>
</evidence>
<evidence type="ECO:0000313" key="8">
    <source>
        <dbReference type="EMBL" id="OAA90725.1"/>
    </source>
</evidence>
<dbReference type="GO" id="GO:0016020">
    <property type="term" value="C:membrane"/>
    <property type="evidence" value="ECO:0007669"/>
    <property type="project" value="UniProtKB-SubCell"/>
</dbReference>
<dbReference type="GO" id="GO:0003677">
    <property type="term" value="F:DNA binding"/>
    <property type="evidence" value="ECO:0007669"/>
    <property type="project" value="InterPro"/>
</dbReference>
<reference evidence="8 9" key="1">
    <citation type="journal article" date="2015" name="Biotechnol. Bioeng.">
        <title>Genome sequence and phenotypic characterization of Caulobacter segnis.</title>
        <authorList>
            <person name="Patel S."/>
            <person name="Fletcher B."/>
            <person name="Scott D.C."/>
            <person name="Ely B."/>
        </authorList>
    </citation>
    <scope>NUCLEOTIDE SEQUENCE [LARGE SCALE GENOMIC DNA]</scope>
    <source>
        <strain evidence="8 9">ERI-2</strain>
    </source>
</reference>
<dbReference type="PATRIC" id="fig|1538.10.peg.1536"/>
<dbReference type="SMART" id="SM00283">
    <property type="entry name" value="MA"/>
    <property type="match status" value="1"/>
</dbReference>
<evidence type="ECO:0000256" key="1">
    <source>
        <dbReference type="ARBA" id="ARBA00004141"/>
    </source>
</evidence>
<name>A0A162J5U2_9CLOT</name>
<dbReference type="PANTHER" id="PTHR32089:SF119">
    <property type="entry name" value="METHYL-ACCEPTING CHEMOTAXIS PROTEIN CTPL"/>
    <property type="match status" value="1"/>
</dbReference>
<dbReference type="Gene3D" id="1.10.287.950">
    <property type="entry name" value="Methyl-accepting chemotaxis protein"/>
    <property type="match status" value="1"/>
</dbReference>